<proteinExistence type="predicted"/>
<accession>A0AB39TYU0</accession>
<protein>
    <submittedName>
        <fullName evidence="1">Uncharacterized protein</fullName>
    </submittedName>
</protein>
<evidence type="ECO:0000313" key="1">
    <source>
        <dbReference type="EMBL" id="XDQ84505.1"/>
    </source>
</evidence>
<reference evidence="1" key="1">
    <citation type="submission" date="2024-07" db="EMBL/GenBank/DDBJ databases">
        <title>Characterization of Aeromonas dhakensis bacteriophages.</title>
        <authorList>
            <person name="Ansari F."/>
            <person name="Tyagi A."/>
            <person name="Shashidhar R."/>
            <person name="Nagar V."/>
        </authorList>
    </citation>
    <scope>NUCLEOTIDE SEQUENCE</scope>
</reference>
<dbReference type="EMBL" id="PQ066597">
    <property type="protein sequence ID" value="XDQ84505.1"/>
    <property type="molecule type" value="Genomic_DNA"/>
</dbReference>
<name>A0AB39TYU0_9CAUD</name>
<sequence length="144" mass="16236">MNLTKEIVELFVNLRNDYGFYLTHIGVQDTPVSVAVHDGYFNSHGGKTIVTMEPMNGTIFDEIKYQLKELGNIFGDEFVLASNSKYIKLENKSYFVLVRDPLGLKGFAYSHLLALDGFQNKKYFDEIVYPVAAACNAKVSIIPK</sequence>
<organism evidence="1">
    <name type="scientific">Aeromonas phage vB_AdhaM_G2</name>
    <dbReference type="NCBI Taxonomy" id="3238786"/>
    <lineage>
        <taxon>Viruses</taxon>
        <taxon>Duplodnaviria</taxon>
        <taxon>Heunggongvirae</taxon>
        <taxon>Uroviricota</taxon>
        <taxon>Caudoviricetes</taxon>
    </lineage>
</organism>
<gene>
    <name evidence="1" type="ORF">vBAdhaMG2_0161</name>
</gene>